<evidence type="ECO:0000256" key="1">
    <source>
        <dbReference type="ARBA" id="ARBA00004141"/>
    </source>
</evidence>
<dbReference type="SUPFAM" id="SSF144091">
    <property type="entry name" value="Rhomboid-like"/>
    <property type="match status" value="1"/>
</dbReference>
<dbReference type="NCBIfam" id="TIGR03902">
    <property type="entry name" value="rhom_GG_sort"/>
    <property type="match status" value="1"/>
</dbReference>
<keyword evidence="7" id="KW-0378">Hydrolase</keyword>
<accession>A0ABX7WSP6</accession>
<keyword evidence="3 5" id="KW-1133">Transmembrane helix</keyword>
<dbReference type="Proteomes" id="UP000672039">
    <property type="component" value="Chromosome"/>
</dbReference>
<keyword evidence="4 5" id="KW-0472">Membrane</keyword>
<dbReference type="GO" id="GO:0016787">
    <property type="term" value="F:hydrolase activity"/>
    <property type="evidence" value="ECO:0007669"/>
    <property type="project" value="UniProtKB-KW"/>
</dbReference>
<dbReference type="InterPro" id="IPR022764">
    <property type="entry name" value="Peptidase_S54_rhomboid_dom"/>
</dbReference>
<feature type="transmembrane region" description="Helical" evidence="5">
    <location>
        <begin position="63"/>
        <end position="81"/>
    </location>
</feature>
<organism evidence="7 8">
    <name type="scientific">Thiothrix litoralis</name>
    <dbReference type="NCBI Taxonomy" id="2891210"/>
    <lineage>
        <taxon>Bacteria</taxon>
        <taxon>Pseudomonadati</taxon>
        <taxon>Pseudomonadota</taxon>
        <taxon>Gammaproteobacteria</taxon>
        <taxon>Thiotrichales</taxon>
        <taxon>Thiotrichaceae</taxon>
        <taxon>Thiothrix</taxon>
    </lineage>
</organism>
<dbReference type="Pfam" id="PF01694">
    <property type="entry name" value="Rhomboid"/>
    <property type="match status" value="1"/>
</dbReference>
<dbReference type="EMBL" id="CP072801">
    <property type="protein sequence ID" value="QTR46266.1"/>
    <property type="molecule type" value="Genomic_DNA"/>
</dbReference>
<dbReference type="Gene3D" id="1.20.1540.10">
    <property type="entry name" value="Rhomboid-like"/>
    <property type="match status" value="1"/>
</dbReference>
<comment type="subcellular location">
    <subcellularLocation>
        <location evidence="1">Membrane</location>
        <topology evidence="1">Multi-pass membrane protein</topology>
    </subcellularLocation>
</comment>
<reference evidence="7 8" key="1">
    <citation type="submission" date="2021-04" db="EMBL/GenBank/DDBJ databases">
        <title>Genomics, taxonomy and metabolism of representatives of sulfur bacteria of the genus Thiothrix: Thiothrix fructosivorans QT, Thiothrix unzii A1T and three new species, Thiothrix subterranea sp. nov., Thiothrix litoralis sp. nov. and 'Candidatus Thiothrix anitrata' sp. nov.</title>
        <authorList>
            <person name="Ravin N.V."/>
            <person name="Smolyakov D."/>
            <person name="Rudenko T.S."/>
            <person name="Mardanov A.V."/>
            <person name="Beletsky A.V."/>
            <person name="Markov N.D."/>
            <person name="Fomenkov A.I."/>
            <person name="Roberts R.J."/>
            <person name="Karnachuk O.V."/>
            <person name="Novikov A."/>
            <person name="Grabovich M.Y."/>
        </authorList>
    </citation>
    <scope>NUCLEOTIDE SEQUENCE [LARGE SCALE GENOMIC DNA]</scope>
    <source>
        <strain evidence="7 8">AS</strain>
    </source>
</reference>
<evidence type="ECO:0000256" key="4">
    <source>
        <dbReference type="ARBA" id="ARBA00023136"/>
    </source>
</evidence>
<evidence type="ECO:0000313" key="8">
    <source>
        <dbReference type="Proteomes" id="UP000672039"/>
    </source>
</evidence>
<protein>
    <submittedName>
        <fullName evidence="7">Rhombosortase</fullName>
        <ecNumber evidence="7">3.4.21.-</ecNumber>
    </submittedName>
</protein>
<sequence length="199" mass="22264">MLHTRESTTLPGKYLNTCFIAIMGTALLPLLQFFHDQLYYQRHLIEASEIWRLWTGSLVHTNHWHLALNLAGTWLLVFIAPSTDSKPMQLLQIVWLATCVGLGLWLLSPGVIWYVGFSSILYGLFMLAGIRLLFQKDWLMAALILLGIGGKTLWDWQQGGISPSAELIDAPVIYAAHLYGMSGGILLGIASLFQKQLKP</sequence>
<proteinExistence type="predicted"/>
<keyword evidence="8" id="KW-1185">Reference proteome</keyword>
<evidence type="ECO:0000313" key="7">
    <source>
        <dbReference type="EMBL" id="QTR46266.1"/>
    </source>
</evidence>
<evidence type="ECO:0000256" key="5">
    <source>
        <dbReference type="SAM" id="Phobius"/>
    </source>
</evidence>
<evidence type="ECO:0000256" key="3">
    <source>
        <dbReference type="ARBA" id="ARBA00022989"/>
    </source>
</evidence>
<dbReference type="InterPro" id="IPR023826">
    <property type="entry name" value="Rhom-like_SP_proteobac"/>
</dbReference>
<feature type="transmembrane region" description="Helical" evidence="5">
    <location>
        <begin position="174"/>
        <end position="193"/>
    </location>
</feature>
<dbReference type="RefSeq" id="WP_210222606.1">
    <property type="nucleotide sequence ID" value="NZ_CP072801.1"/>
</dbReference>
<dbReference type="EC" id="3.4.21.-" evidence="7"/>
<feature type="transmembrane region" description="Helical" evidence="5">
    <location>
        <begin position="112"/>
        <end position="130"/>
    </location>
</feature>
<evidence type="ECO:0000256" key="2">
    <source>
        <dbReference type="ARBA" id="ARBA00022692"/>
    </source>
</evidence>
<feature type="transmembrane region" description="Helical" evidence="5">
    <location>
        <begin position="137"/>
        <end position="154"/>
    </location>
</feature>
<dbReference type="InterPro" id="IPR035952">
    <property type="entry name" value="Rhomboid-like_sf"/>
</dbReference>
<gene>
    <name evidence="7" type="primary">rrtA</name>
    <name evidence="7" type="ORF">J9253_20220</name>
</gene>
<feature type="transmembrane region" description="Helical" evidence="5">
    <location>
        <begin position="88"/>
        <end position="106"/>
    </location>
</feature>
<evidence type="ECO:0000259" key="6">
    <source>
        <dbReference type="Pfam" id="PF01694"/>
    </source>
</evidence>
<name>A0ABX7WSP6_9GAMM</name>
<feature type="domain" description="Peptidase S54 rhomboid" evidence="6">
    <location>
        <begin position="48"/>
        <end position="189"/>
    </location>
</feature>
<feature type="transmembrane region" description="Helical" evidence="5">
    <location>
        <begin position="12"/>
        <end position="34"/>
    </location>
</feature>
<keyword evidence="2 5" id="KW-0812">Transmembrane</keyword>